<reference evidence="3" key="3">
    <citation type="submission" date="2016-06" db="UniProtKB">
        <authorList>
            <consortium name="WormBaseParasite"/>
        </authorList>
    </citation>
    <scope>IDENTIFICATION</scope>
</reference>
<keyword evidence="1" id="KW-1133">Transmembrane helix</keyword>
<keyword evidence="1" id="KW-0812">Transmembrane</keyword>
<evidence type="ECO:0000256" key="1">
    <source>
        <dbReference type="SAM" id="Phobius"/>
    </source>
</evidence>
<reference evidence="2" key="2">
    <citation type="submission" date="2014-05" db="EMBL/GenBank/DDBJ databases">
        <title>The genome and life-stage specific transcriptomes of Globodera pallida elucidate key aspects of plant parasitism by a cyst nematode.</title>
        <authorList>
            <person name="Cotton J.A."/>
            <person name="Lilley C.J."/>
            <person name="Jones L.M."/>
            <person name="Kikuchi T."/>
            <person name="Reid A.J."/>
            <person name="Thorpe P."/>
            <person name="Tsai I.J."/>
            <person name="Beasley H."/>
            <person name="Blok V."/>
            <person name="Cock P.J.A."/>
            <person name="Van den Akker S.E."/>
            <person name="Holroyd N."/>
            <person name="Hunt M."/>
            <person name="Mantelin S."/>
            <person name="Naghra H."/>
            <person name="Pain A."/>
            <person name="Palomares-Rius J.E."/>
            <person name="Zarowiecki M."/>
            <person name="Berriman M."/>
            <person name="Jones J.T."/>
            <person name="Urwin P.E."/>
        </authorList>
    </citation>
    <scope>NUCLEOTIDE SEQUENCE [LARGE SCALE GENOMIC DNA]</scope>
    <source>
        <strain evidence="2">Lindley</strain>
    </source>
</reference>
<dbReference type="WBParaSite" id="GPLIN_000214000">
    <property type="protein sequence ID" value="GPLIN_000214000"/>
    <property type="gene ID" value="GPLIN_000214000"/>
</dbReference>
<keyword evidence="1" id="KW-0472">Membrane</keyword>
<proteinExistence type="predicted"/>
<reference evidence="2" key="1">
    <citation type="submission" date="2013-12" db="EMBL/GenBank/DDBJ databases">
        <authorList>
            <person name="Aslett M."/>
        </authorList>
    </citation>
    <scope>NUCLEOTIDE SEQUENCE [LARGE SCALE GENOMIC DNA]</scope>
    <source>
        <strain evidence="2">Lindley</strain>
    </source>
</reference>
<evidence type="ECO:0000313" key="2">
    <source>
        <dbReference type="Proteomes" id="UP000050741"/>
    </source>
</evidence>
<organism evidence="2 3">
    <name type="scientific">Globodera pallida</name>
    <name type="common">Potato cyst nematode worm</name>
    <name type="synonym">Heterodera pallida</name>
    <dbReference type="NCBI Taxonomy" id="36090"/>
    <lineage>
        <taxon>Eukaryota</taxon>
        <taxon>Metazoa</taxon>
        <taxon>Ecdysozoa</taxon>
        <taxon>Nematoda</taxon>
        <taxon>Chromadorea</taxon>
        <taxon>Rhabditida</taxon>
        <taxon>Tylenchina</taxon>
        <taxon>Tylenchomorpha</taxon>
        <taxon>Tylenchoidea</taxon>
        <taxon>Heteroderidae</taxon>
        <taxon>Heteroderinae</taxon>
        <taxon>Globodera</taxon>
    </lineage>
</organism>
<dbReference type="AlphaFoldDB" id="A0A183BNF4"/>
<keyword evidence="2" id="KW-1185">Reference proteome</keyword>
<sequence length="202" mass="22227">MAVRVANQTMDCEQLSGCYGTDKKDNGGGGDDMAKTPGEQKTMLEYNAERDGQHQVVAAPKKQQRPSFRHFMIEAPFLEPPKTCCWPVMSLVYDELACFFFWLSPQGAYPFIQCEFGNQPQNWPKAKVVGVFLMLLSVGQASPVKDLSAAGEPLGKSGTSAKNEEPPILDGSSAWWIWALILLAFAAVLLLGIGGAFAYWKW</sequence>
<feature type="transmembrane region" description="Helical" evidence="1">
    <location>
        <begin position="175"/>
        <end position="200"/>
    </location>
</feature>
<accession>A0A183BNF4</accession>
<evidence type="ECO:0000313" key="3">
    <source>
        <dbReference type="WBParaSite" id="GPLIN_000214000"/>
    </source>
</evidence>
<protein>
    <submittedName>
        <fullName evidence="3">Uncharacterized protein</fullName>
    </submittedName>
</protein>
<dbReference type="Proteomes" id="UP000050741">
    <property type="component" value="Unassembled WGS sequence"/>
</dbReference>
<name>A0A183BNF4_GLOPA</name>